<feature type="transmembrane region" description="Helical" evidence="1">
    <location>
        <begin position="7"/>
        <end position="25"/>
    </location>
</feature>
<keyword evidence="3" id="KW-1185">Reference proteome</keyword>
<name>A0A4R2KFI4_9RHOB</name>
<keyword evidence="1" id="KW-0812">Transmembrane</keyword>
<evidence type="ECO:0000256" key="1">
    <source>
        <dbReference type="SAM" id="Phobius"/>
    </source>
</evidence>
<gene>
    <name evidence="2" type="ORF">EV655_11833</name>
</gene>
<dbReference type="RefSeq" id="WP_243645123.1">
    <property type="nucleotide sequence ID" value="NZ_SLWW01000018.1"/>
</dbReference>
<dbReference type="EMBL" id="SLWW01000018">
    <property type="protein sequence ID" value="TCO69119.1"/>
    <property type="molecule type" value="Genomic_DNA"/>
</dbReference>
<sequence>MWTYVKWTFRGALVLLVIAVLHYNLPQHDVVQITNTYNRQTTIGANWLFYARSDAPSTTGVEKRDIRFIEAVRPNGEVSVYRNEDTGWFWPPYLKYDSANLQAEASNAVSTKDTPQWVVITHYGWRTPIFSFFPNAIGLYPVAGPDVTVFPWISMILLVLLAIGAGMMWRMWRRFRQQVFGPAAVDPSHPVTAEIPPQL</sequence>
<dbReference type="Proteomes" id="UP000295142">
    <property type="component" value="Unassembled WGS sequence"/>
</dbReference>
<dbReference type="InterPro" id="IPR011088">
    <property type="entry name" value="Phage_phiNM3_A0EWY4"/>
</dbReference>
<comment type="caution">
    <text evidence="2">The sequence shown here is derived from an EMBL/GenBank/DDBJ whole genome shotgun (WGS) entry which is preliminary data.</text>
</comment>
<dbReference type="Pfam" id="PF07509">
    <property type="entry name" value="DUF1523"/>
    <property type="match status" value="1"/>
</dbReference>
<keyword evidence="1" id="KW-0472">Membrane</keyword>
<feature type="transmembrane region" description="Helical" evidence="1">
    <location>
        <begin position="149"/>
        <end position="169"/>
    </location>
</feature>
<reference evidence="2 3" key="1">
    <citation type="submission" date="2019-03" db="EMBL/GenBank/DDBJ databases">
        <title>Genomic Encyclopedia of Type Strains, Phase IV (KMG-IV): sequencing the most valuable type-strain genomes for metagenomic binning, comparative biology and taxonomic classification.</title>
        <authorList>
            <person name="Goeker M."/>
        </authorList>
    </citation>
    <scope>NUCLEOTIDE SEQUENCE [LARGE SCALE GENOMIC DNA]</scope>
    <source>
        <strain evidence="2 3">DSM 4868</strain>
    </source>
</reference>
<proteinExistence type="predicted"/>
<organism evidence="2 3">
    <name type="scientific">Rhodovulum euryhalinum</name>
    <dbReference type="NCBI Taxonomy" id="35805"/>
    <lineage>
        <taxon>Bacteria</taxon>
        <taxon>Pseudomonadati</taxon>
        <taxon>Pseudomonadota</taxon>
        <taxon>Alphaproteobacteria</taxon>
        <taxon>Rhodobacterales</taxon>
        <taxon>Paracoccaceae</taxon>
        <taxon>Rhodovulum</taxon>
    </lineage>
</organism>
<evidence type="ECO:0000313" key="2">
    <source>
        <dbReference type="EMBL" id="TCO69119.1"/>
    </source>
</evidence>
<evidence type="ECO:0000313" key="3">
    <source>
        <dbReference type="Proteomes" id="UP000295142"/>
    </source>
</evidence>
<protein>
    <submittedName>
        <fullName evidence="2">Uncharacterized protein DUF1523</fullName>
    </submittedName>
</protein>
<keyword evidence="1" id="KW-1133">Transmembrane helix</keyword>
<accession>A0A4R2KFI4</accession>
<dbReference type="AlphaFoldDB" id="A0A4R2KFI4"/>